<evidence type="ECO:0000259" key="8">
    <source>
        <dbReference type="Pfam" id="PF09335"/>
    </source>
</evidence>
<evidence type="ECO:0000256" key="1">
    <source>
        <dbReference type="ARBA" id="ARBA00004651"/>
    </source>
</evidence>
<evidence type="ECO:0000313" key="9">
    <source>
        <dbReference type="EMBL" id="SIQ13379.1"/>
    </source>
</evidence>
<comment type="similarity">
    <text evidence="2">Belongs to the DedA family.</text>
</comment>
<evidence type="ECO:0000256" key="7">
    <source>
        <dbReference type="SAM" id="Phobius"/>
    </source>
</evidence>
<dbReference type="AlphaFoldDB" id="A0A1N6Q9X8"/>
<evidence type="ECO:0000256" key="3">
    <source>
        <dbReference type="ARBA" id="ARBA00022475"/>
    </source>
</evidence>
<evidence type="ECO:0000256" key="5">
    <source>
        <dbReference type="ARBA" id="ARBA00022989"/>
    </source>
</evidence>
<evidence type="ECO:0000313" key="10">
    <source>
        <dbReference type="Proteomes" id="UP000186235"/>
    </source>
</evidence>
<keyword evidence="3" id="KW-1003">Cell membrane</keyword>
<proteinExistence type="inferred from homology"/>
<keyword evidence="5 7" id="KW-1133">Transmembrane helix</keyword>
<dbReference type="InterPro" id="IPR051311">
    <property type="entry name" value="DedA_domain"/>
</dbReference>
<feature type="transmembrane region" description="Helical" evidence="7">
    <location>
        <begin position="147"/>
        <end position="172"/>
    </location>
</feature>
<protein>
    <submittedName>
        <fullName evidence="9">Membrane protein DedA, SNARE-associated domain</fullName>
    </submittedName>
</protein>
<dbReference type="EMBL" id="FTMI01000002">
    <property type="protein sequence ID" value="SIQ13379.1"/>
    <property type="molecule type" value="Genomic_DNA"/>
</dbReference>
<organism evidence="9 10">
    <name type="scientific">Cellulosimicrobium aquatile</name>
    <dbReference type="NCBI Taxonomy" id="1612203"/>
    <lineage>
        <taxon>Bacteria</taxon>
        <taxon>Bacillati</taxon>
        <taxon>Actinomycetota</taxon>
        <taxon>Actinomycetes</taxon>
        <taxon>Micrococcales</taxon>
        <taxon>Promicromonosporaceae</taxon>
        <taxon>Cellulosimicrobium</taxon>
    </lineage>
</organism>
<dbReference type="PANTHER" id="PTHR42709">
    <property type="entry name" value="ALKALINE PHOSPHATASE LIKE PROTEIN"/>
    <property type="match status" value="1"/>
</dbReference>
<sequence length="250" mass="25402">MVAWVVELWGQVESWLLALVDSAWALPVLFATTAGDGFFPPIPGETVIVMLAVAAQSGGGVAWGIVLAVAALGAWCGDQLAYALGRALGTRALPALRGARGRRAVEWATRSLDRRGASVVLGARFVPVGRTAVNVTAGAVGFSRRRFMALSAVASVTWATYSVVIGTLAAAWVGDSPLLAVVVGVVGGILLGVLVDTVVRLRAARRERALAPATGLVPVPVPTAVAALGVPGGAPEETDPDLVPCPGAAS</sequence>
<accession>A0A1N6Q9X8</accession>
<dbReference type="RefSeq" id="WP_076404414.1">
    <property type="nucleotide sequence ID" value="NZ_FTMI01000002.1"/>
</dbReference>
<dbReference type="Proteomes" id="UP000186235">
    <property type="component" value="Unassembled WGS sequence"/>
</dbReference>
<reference evidence="10" key="1">
    <citation type="submission" date="2017-01" db="EMBL/GenBank/DDBJ databases">
        <authorList>
            <person name="Varghese N."/>
            <person name="Submissions S."/>
        </authorList>
    </citation>
    <scope>NUCLEOTIDE SEQUENCE [LARGE SCALE GENOMIC DNA]</scope>
    <source>
        <strain evidence="10">3bp</strain>
    </source>
</reference>
<name>A0A1N6Q9X8_9MICO</name>
<feature type="transmembrane region" description="Helical" evidence="7">
    <location>
        <begin position="47"/>
        <end position="76"/>
    </location>
</feature>
<dbReference type="Pfam" id="PF09335">
    <property type="entry name" value="VTT_dom"/>
    <property type="match status" value="1"/>
</dbReference>
<gene>
    <name evidence="9" type="ORF">SAMN05518682_1428</name>
</gene>
<comment type="subcellular location">
    <subcellularLocation>
        <location evidence="1">Cell membrane</location>
        <topology evidence="1">Multi-pass membrane protein</topology>
    </subcellularLocation>
</comment>
<feature type="transmembrane region" description="Helical" evidence="7">
    <location>
        <begin position="178"/>
        <end position="199"/>
    </location>
</feature>
<keyword evidence="6 7" id="KW-0472">Membrane</keyword>
<feature type="domain" description="VTT" evidence="8">
    <location>
        <begin position="43"/>
        <end position="167"/>
    </location>
</feature>
<keyword evidence="4 7" id="KW-0812">Transmembrane</keyword>
<evidence type="ECO:0000256" key="6">
    <source>
        <dbReference type="ARBA" id="ARBA00023136"/>
    </source>
</evidence>
<evidence type="ECO:0000256" key="4">
    <source>
        <dbReference type="ARBA" id="ARBA00022692"/>
    </source>
</evidence>
<dbReference type="PANTHER" id="PTHR42709:SF6">
    <property type="entry name" value="UNDECAPRENYL PHOSPHATE TRANSPORTER A"/>
    <property type="match status" value="1"/>
</dbReference>
<evidence type="ECO:0000256" key="2">
    <source>
        <dbReference type="ARBA" id="ARBA00010792"/>
    </source>
</evidence>
<dbReference type="GO" id="GO:0005886">
    <property type="term" value="C:plasma membrane"/>
    <property type="evidence" value="ECO:0007669"/>
    <property type="project" value="UniProtKB-SubCell"/>
</dbReference>
<dbReference type="InterPro" id="IPR032816">
    <property type="entry name" value="VTT_dom"/>
</dbReference>
<keyword evidence="10" id="KW-1185">Reference proteome</keyword>